<evidence type="ECO:0000313" key="4">
    <source>
        <dbReference type="Proteomes" id="UP001151760"/>
    </source>
</evidence>
<gene>
    <name evidence="3" type="ORF">Tco_1081176</name>
</gene>
<dbReference type="InterPro" id="IPR053134">
    <property type="entry name" value="RNA-dir_DNA_polymerase"/>
</dbReference>
<proteinExistence type="predicted"/>
<organism evidence="3 4">
    <name type="scientific">Tanacetum coccineum</name>
    <dbReference type="NCBI Taxonomy" id="301880"/>
    <lineage>
        <taxon>Eukaryota</taxon>
        <taxon>Viridiplantae</taxon>
        <taxon>Streptophyta</taxon>
        <taxon>Embryophyta</taxon>
        <taxon>Tracheophyta</taxon>
        <taxon>Spermatophyta</taxon>
        <taxon>Magnoliopsida</taxon>
        <taxon>eudicotyledons</taxon>
        <taxon>Gunneridae</taxon>
        <taxon>Pentapetalae</taxon>
        <taxon>asterids</taxon>
        <taxon>campanulids</taxon>
        <taxon>Asterales</taxon>
        <taxon>Asteraceae</taxon>
        <taxon>Asteroideae</taxon>
        <taxon>Anthemideae</taxon>
        <taxon>Anthemidinae</taxon>
        <taxon>Tanacetum</taxon>
    </lineage>
</organism>
<dbReference type="PROSITE" id="PS50879">
    <property type="entry name" value="RNASE_H_1"/>
    <property type="match status" value="1"/>
</dbReference>
<dbReference type="PANTHER" id="PTHR24559:SF444">
    <property type="entry name" value="REVERSE TRANSCRIPTASE DOMAIN-CONTAINING PROTEIN"/>
    <property type="match status" value="1"/>
</dbReference>
<reference evidence="3" key="1">
    <citation type="journal article" date="2022" name="Int. J. Mol. Sci.">
        <title>Draft Genome of Tanacetum Coccineum: Genomic Comparison of Closely Related Tanacetum-Family Plants.</title>
        <authorList>
            <person name="Yamashiro T."/>
            <person name="Shiraishi A."/>
            <person name="Nakayama K."/>
            <person name="Satake H."/>
        </authorList>
    </citation>
    <scope>NUCLEOTIDE SEQUENCE</scope>
</reference>
<accession>A0ABQ5HWY5</accession>
<feature type="compositionally biased region" description="Low complexity" evidence="1">
    <location>
        <begin position="1"/>
        <end position="19"/>
    </location>
</feature>
<dbReference type="Gene3D" id="3.30.70.270">
    <property type="match status" value="1"/>
</dbReference>
<name>A0ABQ5HWY5_9ASTR</name>
<feature type="region of interest" description="Disordered" evidence="1">
    <location>
        <begin position="1"/>
        <end position="83"/>
    </location>
</feature>
<keyword evidence="3" id="KW-0695">RNA-directed DNA polymerase</keyword>
<keyword evidence="4" id="KW-1185">Reference proteome</keyword>
<evidence type="ECO:0000256" key="1">
    <source>
        <dbReference type="SAM" id="MobiDB-lite"/>
    </source>
</evidence>
<keyword evidence="3" id="KW-0808">Transferase</keyword>
<feature type="domain" description="RNase H type-1" evidence="2">
    <location>
        <begin position="402"/>
        <end position="458"/>
    </location>
</feature>
<dbReference type="InterPro" id="IPR043128">
    <property type="entry name" value="Rev_trsase/Diguanyl_cyclase"/>
</dbReference>
<feature type="compositionally biased region" description="Acidic residues" evidence="1">
    <location>
        <begin position="38"/>
        <end position="69"/>
    </location>
</feature>
<dbReference type="EMBL" id="BQNB010020099">
    <property type="protein sequence ID" value="GJT92331.1"/>
    <property type="molecule type" value="Genomic_DNA"/>
</dbReference>
<reference evidence="3" key="2">
    <citation type="submission" date="2022-01" db="EMBL/GenBank/DDBJ databases">
        <authorList>
            <person name="Yamashiro T."/>
            <person name="Shiraishi A."/>
            <person name="Satake H."/>
            <person name="Nakayama K."/>
        </authorList>
    </citation>
    <scope>NUCLEOTIDE SEQUENCE</scope>
</reference>
<dbReference type="PANTHER" id="PTHR24559">
    <property type="entry name" value="TRANSPOSON TY3-I GAG-POL POLYPROTEIN"/>
    <property type="match status" value="1"/>
</dbReference>
<keyword evidence="3" id="KW-0548">Nucleotidyltransferase</keyword>
<dbReference type="Gene3D" id="3.10.10.10">
    <property type="entry name" value="HIV Type 1 Reverse Transcriptase, subunit A, domain 1"/>
    <property type="match status" value="2"/>
</dbReference>
<dbReference type="SUPFAM" id="SSF56672">
    <property type="entry name" value="DNA/RNA polymerases"/>
    <property type="match status" value="1"/>
</dbReference>
<evidence type="ECO:0000259" key="2">
    <source>
        <dbReference type="PROSITE" id="PS50879"/>
    </source>
</evidence>
<dbReference type="Pfam" id="PF17919">
    <property type="entry name" value="RT_RNaseH_2"/>
    <property type="match status" value="1"/>
</dbReference>
<dbReference type="GO" id="GO:0003964">
    <property type="term" value="F:RNA-directed DNA polymerase activity"/>
    <property type="evidence" value="ECO:0007669"/>
    <property type="project" value="UniProtKB-KW"/>
</dbReference>
<dbReference type="InterPro" id="IPR041577">
    <property type="entry name" value="RT_RNaseH_2"/>
</dbReference>
<protein>
    <submittedName>
        <fullName evidence="3">Reverse transcriptase domain-containing protein</fullName>
    </submittedName>
</protein>
<dbReference type="InterPro" id="IPR043502">
    <property type="entry name" value="DNA/RNA_pol_sf"/>
</dbReference>
<dbReference type="Proteomes" id="UP001151760">
    <property type="component" value="Unassembled WGS sequence"/>
</dbReference>
<feature type="region of interest" description="Disordered" evidence="1">
    <location>
        <begin position="130"/>
        <end position="153"/>
    </location>
</feature>
<dbReference type="InterPro" id="IPR002156">
    <property type="entry name" value="RNaseH_domain"/>
</dbReference>
<comment type="caution">
    <text evidence="3">The sequence shown here is derived from an EMBL/GenBank/DDBJ whole genome shotgun (WGS) entry which is preliminary data.</text>
</comment>
<sequence length="458" mass="51948">MKNPNPLNEPNEAIPEENPVIPDPNQVVDVHDPNEMVDIPDDVDLVDYDGDDEENPEEDPEEDPEEEPEPNNGLVNQFAPHVDPHQPGVMIGWLEENDGVNEGVNNEDIEDEDVEIELDDDAELIFPYESSDSVSSDSESKDEEVNVAPEATVGTASRARARLTEAELSTNQTEIALLKVEGVREQGRKLLTFEEEVGLGLEISLRLACMVSMRWWRRGFTSISYGGTKVFYMEMLFLAQVNQKELKKKLLETFLLSEIFPEVFLEELPRLPPPRQVEFYIDLILGAAPVARAPYRLAPSEMKELSKQLQELLEKGFIRPSSSPWGAPLQGSSVYSKIDLRSGYHQLRIREEDIPITAFRTRYGHYEFQKNKPYVWGDDEKEAFQTLKLKLCSAPILSLPEGSKDFVVYCDASLKGFGAILMQREKVIAYASRQLRKNEENYTTHYLELVAVVFALPL</sequence>
<evidence type="ECO:0000313" key="3">
    <source>
        <dbReference type="EMBL" id="GJT92331.1"/>
    </source>
</evidence>